<protein>
    <submittedName>
        <fullName evidence="7">4Fe-4S dicluster domain-containing protein</fullName>
    </submittedName>
</protein>
<evidence type="ECO:0000256" key="5">
    <source>
        <dbReference type="SAM" id="MobiDB-lite"/>
    </source>
</evidence>
<dbReference type="InterPro" id="IPR017896">
    <property type="entry name" value="4Fe4S_Fe-S-bd"/>
</dbReference>
<evidence type="ECO:0000256" key="1">
    <source>
        <dbReference type="ARBA" id="ARBA00022485"/>
    </source>
</evidence>
<dbReference type="PANTHER" id="PTHR43687">
    <property type="entry name" value="ADENYLYLSULFATE REDUCTASE, BETA SUBUNIT"/>
    <property type="match status" value="1"/>
</dbReference>
<feature type="domain" description="4Fe-4S ferredoxin-type" evidence="6">
    <location>
        <begin position="42"/>
        <end position="69"/>
    </location>
</feature>
<sequence>MSGSGANAAPRPAIPGPPTPRPPAARPPRPGNVTEANTRQRQKAVIDRTVCTGCGACVACCPTGALSLQAGKASVDRSLCVGCGACLRACPTGAVSLPRARRMPPCFPES</sequence>
<evidence type="ECO:0000256" key="3">
    <source>
        <dbReference type="ARBA" id="ARBA00023004"/>
    </source>
</evidence>
<evidence type="ECO:0000313" key="8">
    <source>
        <dbReference type="Proteomes" id="UP000469724"/>
    </source>
</evidence>
<dbReference type="Pfam" id="PF12838">
    <property type="entry name" value="Fer4_7"/>
    <property type="match status" value="1"/>
</dbReference>
<evidence type="ECO:0000256" key="4">
    <source>
        <dbReference type="ARBA" id="ARBA00023014"/>
    </source>
</evidence>
<dbReference type="EMBL" id="JAAGRQ010000162">
    <property type="protein sequence ID" value="NDY58913.1"/>
    <property type="molecule type" value="Genomic_DNA"/>
</dbReference>
<feature type="compositionally biased region" description="Pro residues" evidence="5">
    <location>
        <begin position="12"/>
        <end position="30"/>
    </location>
</feature>
<dbReference type="Proteomes" id="UP000469724">
    <property type="component" value="Unassembled WGS sequence"/>
</dbReference>
<evidence type="ECO:0000259" key="6">
    <source>
        <dbReference type="PROSITE" id="PS51379"/>
    </source>
</evidence>
<dbReference type="InterPro" id="IPR050572">
    <property type="entry name" value="Fe-S_Ferredoxin"/>
</dbReference>
<comment type="caution">
    <text evidence="7">The sequence shown here is derived from an EMBL/GenBank/DDBJ whole genome shotgun (WGS) entry which is preliminary data.</text>
</comment>
<dbReference type="PANTHER" id="PTHR43687:SF1">
    <property type="entry name" value="FERREDOXIN III"/>
    <property type="match status" value="1"/>
</dbReference>
<keyword evidence="1" id="KW-0004">4Fe-4S</keyword>
<dbReference type="PROSITE" id="PS00198">
    <property type="entry name" value="4FE4S_FER_1"/>
    <property type="match status" value="1"/>
</dbReference>
<dbReference type="InterPro" id="IPR017900">
    <property type="entry name" value="4Fe4S_Fe_S_CS"/>
</dbReference>
<evidence type="ECO:0000313" key="7">
    <source>
        <dbReference type="EMBL" id="NDY58913.1"/>
    </source>
</evidence>
<gene>
    <name evidence="7" type="ORF">G3N56_19430</name>
</gene>
<keyword evidence="3" id="KW-0408">Iron</keyword>
<evidence type="ECO:0000256" key="2">
    <source>
        <dbReference type="ARBA" id="ARBA00022723"/>
    </source>
</evidence>
<dbReference type="GO" id="GO:0046872">
    <property type="term" value="F:metal ion binding"/>
    <property type="evidence" value="ECO:0007669"/>
    <property type="project" value="UniProtKB-KW"/>
</dbReference>
<keyword evidence="2" id="KW-0479">Metal-binding</keyword>
<organism evidence="7 8">
    <name type="scientific">Desulfolutivibrio sulfodismutans</name>
    <dbReference type="NCBI Taxonomy" id="63561"/>
    <lineage>
        <taxon>Bacteria</taxon>
        <taxon>Pseudomonadati</taxon>
        <taxon>Thermodesulfobacteriota</taxon>
        <taxon>Desulfovibrionia</taxon>
        <taxon>Desulfovibrionales</taxon>
        <taxon>Desulfovibrionaceae</taxon>
        <taxon>Desulfolutivibrio</taxon>
    </lineage>
</organism>
<proteinExistence type="predicted"/>
<feature type="compositionally biased region" description="Low complexity" evidence="5">
    <location>
        <begin position="1"/>
        <end position="11"/>
    </location>
</feature>
<keyword evidence="8" id="KW-1185">Reference proteome</keyword>
<dbReference type="GO" id="GO:0051539">
    <property type="term" value="F:4 iron, 4 sulfur cluster binding"/>
    <property type="evidence" value="ECO:0007669"/>
    <property type="project" value="UniProtKB-KW"/>
</dbReference>
<feature type="region of interest" description="Disordered" evidence="5">
    <location>
        <begin position="1"/>
        <end position="42"/>
    </location>
</feature>
<dbReference type="Gene3D" id="3.30.70.20">
    <property type="match status" value="2"/>
</dbReference>
<accession>A0A7K3NSX1</accession>
<keyword evidence="4" id="KW-0411">Iron-sulfur</keyword>
<dbReference type="AlphaFoldDB" id="A0A7K3NSX1"/>
<name>A0A7K3NSX1_9BACT</name>
<dbReference type="SUPFAM" id="SSF54862">
    <property type="entry name" value="4Fe-4S ferredoxins"/>
    <property type="match status" value="1"/>
</dbReference>
<reference evidence="7 8" key="1">
    <citation type="submission" date="2020-02" db="EMBL/GenBank/DDBJ databases">
        <title>Comparative genomics of sulfur disproportionating microorganisms.</title>
        <authorList>
            <person name="Ward L.M."/>
            <person name="Bertran E."/>
            <person name="Johnston D.T."/>
        </authorList>
    </citation>
    <scope>NUCLEOTIDE SEQUENCE [LARGE SCALE GENOMIC DNA]</scope>
    <source>
        <strain evidence="7 8">DSM 3696</strain>
    </source>
</reference>
<feature type="domain" description="4Fe-4S ferredoxin-type" evidence="6">
    <location>
        <begin position="71"/>
        <end position="100"/>
    </location>
</feature>
<dbReference type="PROSITE" id="PS51379">
    <property type="entry name" value="4FE4S_FER_2"/>
    <property type="match status" value="2"/>
</dbReference>